<dbReference type="Proteomes" id="UP000319848">
    <property type="component" value="Unassembled WGS sequence"/>
</dbReference>
<accession>A0A562M5Y1</accession>
<dbReference type="STRING" id="1341154.FCR2A7T_24100"/>
<dbReference type="RefSeq" id="WP_035118333.1">
    <property type="nucleotide sequence ID" value="NZ_AVBI01000019.1"/>
</dbReference>
<evidence type="ECO:0000313" key="2">
    <source>
        <dbReference type="Proteomes" id="UP000319848"/>
    </source>
</evidence>
<gene>
    <name evidence="1" type="ORF">IP98_00331</name>
</gene>
<protein>
    <submittedName>
        <fullName evidence="1">Uncharacterized protein</fullName>
    </submittedName>
</protein>
<comment type="caution">
    <text evidence="1">The sequence shown here is derived from an EMBL/GenBank/DDBJ whole genome shotgun (WGS) entry which is preliminary data.</text>
</comment>
<name>A0A562M5Y1_9FLAO</name>
<dbReference type="OrthoDB" id="1331509at2"/>
<organism evidence="1 2">
    <name type="scientific">Flavobacterium cauense R2A-7</name>
    <dbReference type="NCBI Taxonomy" id="1341154"/>
    <lineage>
        <taxon>Bacteria</taxon>
        <taxon>Pseudomonadati</taxon>
        <taxon>Bacteroidota</taxon>
        <taxon>Flavobacteriia</taxon>
        <taxon>Flavobacteriales</taxon>
        <taxon>Flavobacteriaceae</taxon>
        <taxon>Flavobacterium</taxon>
    </lineage>
</organism>
<dbReference type="EMBL" id="VLKQ01000001">
    <property type="protein sequence ID" value="TWI15339.1"/>
    <property type="molecule type" value="Genomic_DNA"/>
</dbReference>
<proteinExistence type="predicted"/>
<reference evidence="1 2" key="1">
    <citation type="journal article" date="2015" name="Stand. Genomic Sci.">
        <title>Genomic Encyclopedia of Bacterial and Archaeal Type Strains, Phase III: the genomes of soil and plant-associated and newly described type strains.</title>
        <authorList>
            <person name="Whitman W.B."/>
            <person name="Woyke T."/>
            <person name="Klenk H.P."/>
            <person name="Zhou Y."/>
            <person name="Lilburn T.G."/>
            <person name="Beck B.J."/>
            <person name="De Vos P."/>
            <person name="Vandamme P."/>
            <person name="Eisen J.A."/>
            <person name="Garrity G."/>
            <person name="Hugenholtz P."/>
            <person name="Kyrpides N.C."/>
        </authorList>
    </citation>
    <scope>NUCLEOTIDE SEQUENCE [LARGE SCALE GENOMIC DNA]</scope>
    <source>
        <strain evidence="1 2">CGMCC 1.7270</strain>
    </source>
</reference>
<keyword evidence="2" id="KW-1185">Reference proteome</keyword>
<evidence type="ECO:0000313" key="1">
    <source>
        <dbReference type="EMBL" id="TWI15339.1"/>
    </source>
</evidence>
<dbReference type="AlphaFoldDB" id="A0A562M5Y1"/>
<sequence>MSKKEKKETITKTKSPFKDKALLEKEIADFANKFKVTVVNQSKRISDYFEMSCFNYIVRFYQLHGYDVKVQNLQSKQYRYKCSTSGIQSNFSHFLATIKFEKKEYNFEIQHNLAVQSSHDKELFTTPDISIIKAGKVKTSTTYYDSNKRFSFANNIDVMSFCEVKQFNPFPELLFNFMGVVNELEKDIMINNAINHKPKHIAPSLMISGKPNKQTTRIKLSLEKRYCINIIYDLFYTGTYTFSKTNLSNLRTKGKLQ</sequence>